<name>A0A6V2GYW1_9STRA</name>
<comment type="similarity">
    <text evidence="1">Belongs to the acetyltransferase family.</text>
</comment>
<gene>
    <name evidence="7" type="ORF">DBRI00130_LOCUS19871</name>
    <name evidence="6" type="ORF">DBRI1063_LOCUS14960</name>
</gene>
<feature type="compositionally biased region" description="Basic and acidic residues" evidence="4">
    <location>
        <begin position="210"/>
        <end position="226"/>
    </location>
</feature>
<reference evidence="6" key="1">
    <citation type="submission" date="2021-01" db="EMBL/GenBank/DDBJ databases">
        <authorList>
            <person name="Corre E."/>
            <person name="Pelletier E."/>
            <person name="Niang G."/>
            <person name="Scheremetjew M."/>
            <person name="Finn R."/>
            <person name="Kale V."/>
            <person name="Holt S."/>
            <person name="Cochrane G."/>
            <person name="Meng A."/>
            <person name="Brown T."/>
            <person name="Cohen L."/>
        </authorList>
    </citation>
    <scope>NUCLEOTIDE SEQUENCE</scope>
    <source>
        <strain evidence="7">GSO104</strain>
        <strain evidence="6">Pop2</strain>
    </source>
</reference>
<dbReference type="InterPro" id="IPR051016">
    <property type="entry name" value="Diverse_Substrate_AcTransf"/>
</dbReference>
<dbReference type="EMBL" id="HBGN01023443">
    <property type="protein sequence ID" value="CAD9337805.1"/>
    <property type="molecule type" value="Transcribed_RNA"/>
</dbReference>
<organism evidence="6">
    <name type="scientific">Ditylum brightwellii</name>
    <dbReference type="NCBI Taxonomy" id="49249"/>
    <lineage>
        <taxon>Eukaryota</taxon>
        <taxon>Sar</taxon>
        <taxon>Stramenopiles</taxon>
        <taxon>Ochrophyta</taxon>
        <taxon>Bacillariophyta</taxon>
        <taxon>Mediophyceae</taxon>
        <taxon>Lithodesmiophycidae</taxon>
        <taxon>Lithodesmiales</taxon>
        <taxon>Lithodesmiaceae</taxon>
        <taxon>Ditylum</taxon>
    </lineage>
</organism>
<accession>A0A6V2GYW1</accession>
<keyword evidence="3" id="KW-0012">Acyltransferase</keyword>
<dbReference type="AlphaFoldDB" id="A0A6V2GYW1"/>
<evidence type="ECO:0000256" key="2">
    <source>
        <dbReference type="ARBA" id="ARBA00022679"/>
    </source>
</evidence>
<keyword evidence="2" id="KW-0808">Transferase</keyword>
<sequence length="452" mass="51724">MTSSATEETLTEIIQGRLDNDRVTNVVARCLLRSNSALQTRESCRMLRFRRASYLDIESIMGLVLKLAAYEKCRDAVYVSTKTFRRDGFGTFPLFRCFLLEDTANDGSKTACLPGLAVWYIAYSTWEGPVMFLEDVFIEDSYRRRGVGTHLMYALTDIAISLGCRRIMWQTFDFNQVAKHLCKRLGAEIQKDQLTLRLTRESMVEFIKTRPAERTDPPTDKADDATKSTSFKNHGHVPRFDGRLDATSLESVIDKCLELSNAELKMNIKSQSFRIRRAEENDAKYILQFVEALAVFRKKSVAVHTTAENFARDGFGDNPLYQCLLLEETGANDGIPSLRGMTLWFIGYSSWEGRSLFLEEMFVDEEFRGRGAGKHFMYTLAEIAMTLDCGRFVWRALDWNTNALDFYQGIGAEIDRESLTVCFDWDKMEAFMKTREEKDDGTQCHCANCSHT</sequence>
<dbReference type="EMBL" id="HBNS01025194">
    <property type="protein sequence ID" value="CAE4616680.1"/>
    <property type="molecule type" value="Transcribed_RNA"/>
</dbReference>
<dbReference type="InterPro" id="IPR000182">
    <property type="entry name" value="GNAT_dom"/>
</dbReference>
<dbReference type="PANTHER" id="PTHR10545">
    <property type="entry name" value="DIAMINE N-ACETYLTRANSFERASE"/>
    <property type="match status" value="1"/>
</dbReference>
<dbReference type="InterPro" id="IPR016181">
    <property type="entry name" value="Acyl_CoA_acyltransferase"/>
</dbReference>
<dbReference type="Gene3D" id="3.40.630.30">
    <property type="match status" value="2"/>
</dbReference>
<dbReference type="SUPFAM" id="SSF55729">
    <property type="entry name" value="Acyl-CoA N-acyltransferases (Nat)"/>
    <property type="match status" value="2"/>
</dbReference>
<evidence type="ECO:0000259" key="5">
    <source>
        <dbReference type="PROSITE" id="PS51186"/>
    </source>
</evidence>
<dbReference type="FunFam" id="3.40.630.30:FF:000064">
    <property type="entry name" value="GNAT family acetyltransferase"/>
    <property type="match status" value="2"/>
</dbReference>
<protein>
    <recommendedName>
        <fullName evidence="5">N-acetyltransferase domain-containing protein</fullName>
    </recommendedName>
</protein>
<evidence type="ECO:0000256" key="1">
    <source>
        <dbReference type="ARBA" id="ARBA00008694"/>
    </source>
</evidence>
<dbReference type="GO" id="GO:0008080">
    <property type="term" value="F:N-acetyltransferase activity"/>
    <property type="evidence" value="ECO:0007669"/>
    <property type="project" value="UniProtKB-ARBA"/>
</dbReference>
<evidence type="ECO:0000313" key="6">
    <source>
        <dbReference type="EMBL" id="CAD9337805.1"/>
    </source>
</evidence>
<proteinExistence type="inferred from homology"/>
<feature type="domain" description="N-acetyltransferase" evidence="5">
    <location>
        <begin position="273"/>
        <end position="433"/>
    </location>
</feature>
<evidence type="ECO:0000256" key="4">
    <source>
        <dbReference type="SAM" id="MobiDB-lite"/>
    </source>
</evidence>
<evidence type="ECO:0000256" key="3">
    <source>
        <dbReference type="ARBA" id="ARBA00023315"/>
    </source>
</evidence>
<evidence type="ECO:0000313" key="7">
    <source>
        <dbReference type="EMBL" id="CAE4616680.1"/>
    </source>
</evidence>
<dbReference type="Pfam" id="PF00583">
    <property type="entry name" value="Acetyltransf_1"/>
    <property type="match status" value="2"/>
</dbReference>
<dbReference type="PANTHER" id="PTHR10545:SF29">
    <property type="entry name" value="GH14572P-RELATED"/>
    <property type="match status" value="1"/>
</dbReference>
<dbReference type="CDD" id="cd04301">
    <property type="entry name" value="NAT_SF"/>
    <property type="match status" value="2"/>
</dbReference>
<dbReference type="PROSITE" id="PS51186">
    <property type="entry name" value="GNAT"/>
    <property type="match status" value="2"/>
</dbReference>
<feature type="domain" description="N-acetyltransferase" evidence="5">
    <location>
        <begin position="68"/>
        <end position="211"/>
    </location>
</feature>
<feature type="region of interest" description="Disordered" evidence="4">
    <location>
        <begin position="210"/>
        <end position="232"/>
    </location>
</feature>